<evidence type="ECO:0000256" key="5">
    <source>
        <dbReference type="ARBA" id="ARBA00023136"/>
    </source>
</evidence>
<evidence type="ECO:0000313" key="9">
    <source>
        <dbReference type="EMBL" id="CDH58706.1"/>
    </source>
</evidence>
<feature type="transmembrane region" description="Helical" evidence="7">
    <location>
        <begin position="230"/>
        <end position="252"/>
    </location>
</feature>
<evidence type="ECO:0000256" key="2">
    <source>
        <dbReference type="ARBA" id="ARBA00022448"/>
    </source>
</evidence>
<comment type="caution">
    <text evidence="9">The sequence shown here is derived from an EMBL/GenBank/DDBJ whole genome shotgun (WGS) entry which is preliminary data.</text>
</comment>
<feature type="transmembrane region" description="Helical" evidence="7">
    <location>
        <begin position="197"/>
        <end position="218"/>
    </location>
</feature>
<dbReference type="GO" id="GO:0016020">
    <property type="term" value="C:membrane"/>
    <property type="evidence" value="ECO:0007669"/>
    <property type="project" value="UniProtKB-SubCell"/>
</dbReference>
<keyword evidence="5 7" id="KW-0472">Membrane</keyword>
<dbReference type="VEuPathDB" id="FungiDB:LCOR_09556.1"/>
<evidence type="ECO:0000256" key="3">
    <source>
        <dbReference type="ARBA" id="ARBA00022692"/>
    </source>
</evidence>
<feature type="domain" description="Major facilitator superfamily (MFS) profile" evidence="8">
    <location>
        <begin position="71"/>
        <end position="484"/>
    </location>
</feature>
<evidence type="ECO:0000256" key="7">
    <source>
        <dbReference type="SAM" id="Phobius"/>
    </source>
</evidence>
<comment type="subcellular location">
    <subcellularLocation>
        <location evidence="1">Membrane</location>
        <topology evidence="1">Multi-pass membrane protein</topology>
    </subcellularLocation>
</comment>
<dbReference type="PANTHER" id="PTHR43791:SF49">
    <property type="entry name" value="TRANSPORTER, PUTATIVE (AFU_ORTHOLOGUE AFUA_4G04250)-RELATED"/>
    <property type="match status" value="1"/>
</dbReference>
<dbReference type="Gene3D" id="1.20.1250.20">
    <property type="entry name" value="MFS general substrate transporter like domains"/>
    <property type="match status" value="1"/>
</dbReference>
<dbReference type="SUPFAM" id="SSF103473">
    <property type="entry name" value="MFS general substrate transporter"/>
    <property type="match status" value="1"/>
</dbReference>
<dbReference type="EMBL" id="CBTN010000059">
    <property type="protein sequence ID" value="CDH58706.1"/>
    <property type="molecule type" value="Genomic_DNA"/>
</dbReference>
<dbReference type="STRING" id="1263082.A0A068SBT7"/>
<reference evidence="9" key="1">
    <citation type="submission" date="2013-08" db="EMBL/GenBank/DDBJ databases">
        <title>Gene expansion shapes genome architecture in the human pathogen Lichtheimia corymbifera: an evolutionary genomics analysis in the ancient terrestrial Mucorales (Mucoromycotina).</title>
        <authorList>
            <person name="Schwartze V.U."/>
            <person name="Winter S."/>
            <person name="Shelest E."/>
            <person name="Marcet-Houben M."/>
            <person name="Horn F."/>
            <person name="Wehner S."/>
            <person name="Hoffmann K."/>
            <person name="Riege K."/>
            <person name="Sammeth M."/>
            <person name="Nowrousian M."/>
            <person name="Valiante V."/>
            <person name="Linde J."/>
            <person name="Jacobsen I.D."/>
            <person name="Marz M."/>
            <person name="Brakhage A.A."/>
            <person name="Gabaldon T."/>
            <person name="Bocker S."/>
            <person name="Voigt K."/>
        </authorList>
    </citation>
    <scope>NUCLEOTIDE SEQUENCE [LARGE SCALE GENOMIC DNA]</scope>
    <source>
        <strain evidence="9">FSU 9682</strain>
    </source>
</reference>
<dbReference type="OrthoDB" id="2962993at2759"/>
<proteinExistence type="predicted"/>
<feature type="transmembrane region" description="Helical" evidence="7">
    <location>
        <begin position="340"/>
        <end position="357"/>
    </location>
</feature>
<evidence type="ECO:0000256" key="4">
    <source>
        <dbReference type="ARBA" id="ARBA00022989"/>
    </source>
</evidence>
<name>A0A068SBT7_9FUNG</name>
<feature type="transmembrane region" description="Helical" evidence="7">
    <location>
        <begin position="425"/>
        <end position="445"/>
    </location>
</feature>
<feature type="transmembrane region" description="Helical" evidence="7">
    <location>
        <begin position="109"/>
        <end position="130"/>
    </location>
</feature>
<dbReference type="Pfam" id="PF07690">
    <property type="entry name" value="MFS_1"/>
    <property type="match status" value="1"/>
</dbReference>
<keyword evidence="3 7" id="KW-0812">Transmembrane</keyword>
<dbReference type="PROSITE" id="PS50850">
    <property type="entry name" value="MFS"/>
    <property type="match status" value="1"/>
</dbReference>
<evidence type="ECO:0000313" key="10">
    <source>
        <dbReference type="Proteomes" id="UP000027586"/>
    </source>
</evidence>
<dbReference type="FunFam" id="1.20.1250.20:FF:000034">
    <property type="entry name" value="MFS general substrate transporter"/>
    <property type="match status" value="1"/>
</dbReference>
<organism evidence="9 10">
    <name type="scientific">Lichtheimia corymbifera JMRC:FSU:9682</name>
    <dbReference type="NCBI Taxonomy" id="1263082"/>
    <lineage>
        <taxon>Eukaryota</taxon>
        <taxon>Fungi</taxon>
        <taxon>Fungi incertae sedis</taxon>
        <taxon>Mucoromycota</taxon>
        <taxon>Mucoromycotina</taxon>
        <taxon>Mucoromycetes</taxon>
        <taxon>Mucorales</taxon>
        <taxon>Lichtheimiaceae</taxon>
        <taxon>Lichtheimia</taxon>
    </lineage>
</organism>
<feature type="region of interest" description="Disordered" evidence="6">
    <location>
        <begin position="1"/>
        <end position="28"/>
    </location>
</feature>
<feature type="transmembrane region" description="Helical" evidence="7">
    <location>
        <begin position="390"/>
        <end position="413"/>
    </location>
</feature>
<feature type="transmembrane region" description="Helical" evidence="7">
    <location>
        <begin position="137"/>
        <end position="156"/>
    </location>
</feature>
<feature type="transmembrane region" description="Helical" evidence="7">
    <location>
        <begin position="457"/>
        <end position="479"/>
    </location>
</feature>
<sequence>MALEDYITRAQKKGSSSSSSEDNTDSDKATSHVVSVKHIDDSNAGVATHQEWVPPDKKELRRLLWKLDLRIVPYVSLLYLVSFLDRVNIGNAKIAGLMEDTNMTEYEYGWSLSIFFVAYIVFEIPSNLALKRLGARIWIPIIMGVWGVIMMAMAAAKSGRELMVARFFLGAAESGLYPGIWWYLSTWYTRRELTTRIAFYFGSSTLAGAFGGVLAYGIMHMKGLQGLNGWQWIFIIEGIPPLILAITSYFVLADGPATASFLSSREREIAVNRLEVDAGPATDTKFSWKECWDGIVDWKINYFALMNLGGLIPMFSISMFMPQIVKDMGFSSINAQAMTVPPYAVAFVICIIVALNADRMFERGWHSAFASFIGVIGYLLLIVLKDKGIAGLYVGTILATIGSFAQLAPRAAWGSGCIGGHTKRAVGVAMISNIGNISGALASTIYQDDDAPHYVRGHAVCLGTCAAVSVMCIALKYILKYINKRRDRLSPEEYQKACQGQHLGDAHPDWRYVH</sequence>
<dbReference type="InterPro" id="IPR011701">
    <property type="entry name" value="MFS"/>
</dbReference>
<dbReference type="InterPro" id="IPR036259">
    <property type="entry name" value="MFS_trans_sf"/>
</dbReference>
<evidence type="ECO:0000256" key="6">
    <source>
        <dbReference type="SAM" id="MobiDB-lite"/>
    </source>
</evidence>
<dbReference type="AlphaFoldDB" id="A0A068SBT7"/>
<feature type="transmembrane region" description="Helical" evidence="7">
    <location>
        <begin position="302"/>
        <end position="320"/>
    </location>
</feature>
<feature type="transmembrane region" description="Helical" evidence="7">
    <location>
        <begin position="71"/>
        <end position="89"/>
    </location>
</feature>
<dbReference type="FunFam" id="1.20.1250.20:FF:000013">
    <property type="entry name" value="MFS general substrate transporter"/>
    <property type="match status" value="1"/>
</dbReference>
<feature type="transmembrane region" description="Helical" evidence="7">
    <location>
        <begin position="364"/>
        <end position="384"/>
    </location>
</feature>
<evidence type="ECO:0000256" key="1">
    <source>
        <dbReference type="ARBA" id="ARBA00004141"/>
    </source>
</evidence>
<keyword evidence="4 7" id="KW-1133">Transmembrane helix</keyword>
<protein>
    <submittedName>
        <fullName evidence="9">Mfs nicotinic acid transporter</fullName>
    </submittedName>
</protein>
<feature type="transmembrane region" description="Helical" evidence="7">
    <location>
        <begin position="162"/>
        <end position="185"/>
    </location>
</feature>
<gene>
    <name evidence="9" type="ORF">LCOR_09556.1</name>
</gene>
<dbReference type="Proteomes" id="UP000027586">
    <property type="component" value="Unassembled WGS sequence"/>
</dbReference>
<dbReference type="InterPro" id="IPR020846">
    <property type="entry name" value="MFS_dom"/>
</dbReference>
<accession>A0A068SBT7</accession>
<dbReference type="GO" id="GO:0022857">
    <property type="term" value="F:transmembrane transporter activity"/>
    <property type="evidence" value="ECO:0007669"/>
    <property type="project" value="InterPro"/>
</dbReference>
<evidence type="ECO:0000259" key="8">
    <source>
        <dbReference type="PROSITE" id="PS50850"/>
    </source>
</evidence>
<dbReference type="PANTHER" id="PTHR43791">
    <property type="entry name" value="PERMEASE-RELATED"/>
    <property type="match status" value="1"/>
</dbReference>
<keyword evidence="10" id="KW-1185">Reference proteome</keyword>
<keyword evidence="2" id="KW-0813">Transport</keyword>